<sequence length="1035" mass="116378">MAVRKSISFPIAPPIPLRRLKAQKNSLSFSHSKQRPTPHLPPTPSLEQTLLDNVHVEFIKAVVPGQNKLASPRYIMRINNTALDQTWEMGRTFQEFYELKEAVASVLDYGHFCPSNCPWLYMYAANHFPRRRIFRSRSPSVISARLTHLQTYLSTLLRMAKQNRNLECAVSSTKLPQLIYDFLFEGMVFNRSDFVRSSERSSMMSGRESCFSEIDPTQDSEDCSICHQALVSDNTVAIVSAAPAIRCGSPDDSKKQHTHVTASLTTLNCGHCFHDEPCQMKRRVRDQEATDAQGRRRFHGAFTGGFSAGHYNSVGSKEGWTPKTFSSSRSNRSSYVEQRPEDFMDEEDDPLLGKRLETTECYDTLQTGAKRRLQEQQSDQSVVSAIPGFLWPNDWNLPVNDSIGMKLLKRMGWKEGHGIGQPVRRRKFDKVENKQPKEVLRGDEEQNSEPDDEEVVYVPPRKVFDVRTSFPKPKLDRYGAGFDPYRDAPEFHAFKEQQKNKQKEREGSHRHIVSFVDALKSTNGTNRATNGYGLSALEENDDIDVYGTISMDDFDRAIAPLRAKNDVKRLESSSQHETLRLSRALCSDGRPVLPGFELAIAKESPSKAVNFHLNVPTNFKAYHRFDNESDQYDAVTSLYRKYHLLNDIVKSGVLVTAKQRGALLEDAGQDVQDQAGNAATVTTGSVFDLLGEEQKAKIFKAAANAKQDVLLSDVERAPSIAARKDRQILGESCGGKQLRASISASISKRFVSSTSIADENTSDSVSSKQPILKASYRSTSPWIPKSLLCKRFHVKCVGPTGSEGPRDSSDIKQNLYDKELVPHLVEFASGRAAYRKSDNIGKSFEVSTVDVAAGGNQLPVAPAQKASLDLLKSIFEPSDESLSEDDSDDESGVEGNSDQCNVESTESTTQQKESVRLPSTVLSSARGIHDRHQSNPQESSSSDEANATMLHYDDFETKELNKVDGQNAEQRTKERKLRTKHKKRHKHRSLRDEKVRKKKAKKEQKERKSHRRHTLRHSRYSRSPSAARTPRSSNR</sequence>
<feature type="compositionally biased region" description="Polar residues" evidence="1">
    <location>
        <begin position="899"/>
        <end position="912"/>
    </location>
</feature>
<feature type="compositionally biased region" description="Basic residues" evidence="1">
    <location>
        <begin position="996"/>
        <end position="1020"/>
    </location>
</feature>
<dbReference type="SUPFAM" id="SSF64268">
    <property type="entry name" value="PX domain"/>
    <property type="match status" value="1"/>
</dbReference>
<feature type="compositionally biased region" description="Low complexity" evidence="1">
    <location>
        <begin position="1021"/>
        <end position="1035"/>
    </location>
</feature>
<dbReference type="PANTHER" id="PTHR13384">
    <property type="entry name" value="G PATCH DOMAIN-CONTAINING PROTEIN 1"/>
    <property type="match status" value="1"/>
</dbReference>
<feature type="compositionally biased region" description="Acidic residues" evidence="1">
    <location>
        <begin position="445"/>
        <end position="454"/>
    </location>
</feature>
<feature type="region of interest" description="Disordered" evidence="1">
    <location>
        <begin position="416"/>
        <end position="454"/>
    </location>
</feature>
<keyword evidence="5" id="KW-1185">Reference proteome</keyword>
<evidence type="ECO:0000259" key="2">
    <source>
        <dbReference type="PROSITE" id="PS50174"/>
    </source>
</evidence>
<dbReference type="Pfam" id="PF07713">
    <property type="entry name" value="DUF1604"/>
    <property type="match status" value="1"/>
</dbReference>
<feature type="compositionally biased region" description="Basic residues" evidence="1">
    <location>
        <begin position="973"/>
        <end position="989"/>
    </location>
</feature>
<dbReference type="GO" id="GO:0035091">
    <property type="term" value="F:phosphatidylinositol binding"/>
    <property type="evidence" value="ECO:0007669"/>
    <property type="project" value="InterPro"/>
</dbReference>
<feature type="region of interest" description="Disordered" evidence="1">
    <location>
        <begin position="317"/>
        <end position="347"/>
    </location>
</feature>
<evidence type="ECO:0000256" key="1">
    <source>
        <dbReference type="SAM" id="MobiDB-lite"/>
    </source>
</evidence>
<dbReference type="AlphaFoldDB" id="A0A0P1AJE4"/>
<proteinExistence type="predicted"/>
<evidence type="ECO:0000313" key="5">
    <source>
        <dbReference type="Proteomes" id="UP000054928"/>
    </source>
</evidence>
<dbReference type="RefSeq" id="XP_024577443.1">
    <property type="nucleotide sequence ID" value="XM_024726802.1"/>
</dbReference>
<feature type="compositionally biased region" description="Acidic residues" evidence="1">
    <location>
        <begin position="877"/>
        <end position="892"/>
    </location>
</feature>
<organism evidence="4 5">
    <name type="scientific">Plasmopara halstedii</name>
    <name type="common">Downy mildew of sunflower</name>
    <dbReference type="NCBI Taxonomy" id="4781"/>
    <lineage>
        <taxon>Eukaryota</taxon>
        <taxon>Sar</taxon>
        <taxon>Stramenopiles</taxon>
        <taxon>Oomycota</taxon>
        <taxon>Peronosporomycetes</taxon>
        <taxon>Peronosporales</taxon>
        <taxon>Peronosporaceae</taxon>
        <taxon>Plasmopara</taxon>
    </lineage>
</organism>
<dbReference type="PROSITE" id="PS50195">
    <property type="entry name" value="PX"/>
    <property type="match status" value="1"/>
</dbReference>
<reference evidence="5" key="1">
    <citation type="submission" date="2014-09" db="EMBL/GenBank/DDBJ databases">
        <authorList>
            <person name="Sharma Rahul"/>
            <person name="Thines Marco"/>
        </authorList>
    </citation>
    <scope>NUCLEOTIDE SEQUENCE [LARGE SCALE GENOMIC DNA]</scope>
</reference>
<dbReference type="InterPro" id="IPR000467">
    <property type="entry name" value="G_patch_dom"/>
</dbReference>
<dbReference type="GeneID" id="36406298"/>
<evidence type="ECO:0000313" key="4">
    <source>
        <dbReference type="EMBL" id="CEG41074.1"/>
    </source>
</evidence>
<dbReference type="GO" id="GO:0006397">
    <property type="term" value="P:mRNA processing"/>
    <property type="evidence" value="ECO:0007669"/>
    <property type="project" value="InterPro"/>
</dbReference>
<evidence type="ECO:0000259" key="3">
    <source>
        <dbReference type="PROSITE" id="PS50195"/>
    </source>
</evidence>
<feature type="domain" description="G-patch" evidence="2">
    <location>
        <begin position="400"/>
        <end position="421"/>
    </location>
</feature>
<dbReference type="InterPro" id="IPR001683">
    <property type="entry name" value="PX_dom"/>
</dbReference>
<protein>
    <recommendedName>
        <fullName evidence="6">G-patch domain-containing protein</fullName>
    </recommendedName>
</protein>
<feature type="compositionally biased region" description="Basic and acidic residues" evidence="1">
    <location>
        <begin position="951"/>
        <end position="962"/>
    </location>
</feature>
<dbReference type="Gene3D" id="3.30.1520.10">
    <property type="entry name" value="Phox-like domain"/>
    <property type="match status" value="1"/>
</dbReference>
<dbReference type="STRING" id="4781.A0A0P1AJE4"/>
<evidence type="ECO:0008006" key="6">
    <source>
        <dbReference type="Google" id="ProtNLM"/>
    </source>
</evidence>
<dbReference type="PROSITE" id="PS50174">
    <property type="entry name" value="G_PATCH"/>
    <property type="match status" value="1"/>
</dbReference>
<dbReference type="GO" id="GO:0003723">
    <property type="term" value="F:RNA binding"/>
    <property type="evidence" value="ECO:0007669"/>
    <property type="project" value="TreeGrafter"/>
</dbReference>
<feature type="domain" description="PX" evidence="3">
    <location>
        <begin position="52"/>
        <end position="190"/>
    </location>
</feature>
<feature type="compositionally biased region" description="Basic and acidic residues" evidence="1">
    <location>
        <begin position="429"/>
        <end position="444"/>
    </location>
</feature>
<dbReference type="InterPro" id="IPR011666">
    <property type="entry name" value="DUF1604"/>
</dbReference>
<dbReference type="OrthoDB" id="20507at2759"/>
<dbReference type="Pfam" id="PF01585">
    <property type="entry name" value="G-patch"/>
    <property type="match status" value="1"/>
</dbReference>
<name>A0A0P1AJE4_PLAHL</name>
<dbReference type="PANTHER" id="PTHR13384:SF19">
    <property type="entry name" value="G PATCH DOMAIN-CONTAINING PROTEIN 1"/>
    <property type="match status" value="1"/>
</dbReference>
<dbReference type="Proteomes" id="UP000054928">
    <property type="component" value="Unassembled WGS sequence"/>
</dbReference>
<dbReference type="InterPro" id="IPR036871">
    <property type="entry name" value="PX_dom_sf"/>
</dbReference>
<dbReference type="EMBL" id="CCYD01000524">
    <property type="protein sequence ID" value="CEG41074.1"/>
    <property type="molecule type" value="Genomic_DNA"/>
</dbReference>
<dbReference type="GO" id="GO:0005634">
    <property type="term" value="C:nucleus"/>
    <property type="evidence" value="ECO:0007669"/>
    <property type="project" value="TreeGrafter"/>
</dbReference>
<feature type="region of interest" description="Disordered" evidence="1">
    <location>
        <begin position="877"/>
        <end position="1035"/>
    </location>
</feature>
<accession>A0A0P1AJE4</accession>
<feature type="compositionally biased region" description="Polar residues" evidence="1">
    <location>
        <begin position="934"/>
        <end position="945"/>
    </location>
</feature>